<dbReference type="RefSeq" id="WP_140798388.1">
    <property type="nucleotide sequence ID" value="NZ_CP017169.1"/>
</dbReference>
<evidence type="ECO:0000313" key="2">
    <source>
        <dbReference type="Proteomes" id="UP000320179"/>
    </source>
</evidence>
<proteinExistence type="predicted"/>
<organism evidence="1 2">
    <name type="scientific">Myxococcus xanthus</name>
    <dbReference type="NCBI Taxonomy" id="34"/>
    <lineage>
        <taxon>Bacteria</taxon>
        <taxon>Pseudomonadati</taxon>
        <taxon>Myxococcota</taxon>
        <taxon>Myxococcia</taxon>
        <taxon>Myxococcales</taxon>
        <taxon>Cystobacterineae</taxon>
        <taxon>Myxococcaceae</taxon>
        <taxon>Myxococcus</taxon>
    </lineage>
</organism>
<accession>A0AAE6KSQ2</accession>
<reference evidence="1 2" key="1">
    <citation type="journal article" date="2019" name="Science">
        <title>Social genes are selection hotspots in kin groups of a soil microbe.</title>
        <authorList>
            <person name="Wielgoss S."/>
            <person name="Wolfensberger R."/>
            <person name="Sun L."/>
            <person name="Fiegna F."/>
            <person name="Velicer G.J."/>
        </authorList>
    </citation>
    <scope>NUCLEOTIDE SEQUENCE [LARGE SCALE GENOMIC DNA]</scope>
    <source>
        <strain evidence="1 2">MC3.5.9c15</strain>
    </source>
</reference>
<evidence type="ECO:0008006" key="3">
    <source>
        <dbReference type="Google" id="ProtNLM"/>
    </source>
</evidence>
<dbReference type="Proteomes" id="UP000320179">
    <property type="component" value="Chromosome"/>
</dbReference>
<dbReference type="AlphaFoldDB" id="A0AAE6KSQ2"/>
<gene>
    <name evidence="1" type="ORF">BHS09_16890</name>
</gene>
<protein>
    <recommendedName>
        <fullName evidence="3">Lipoprotein</fullName>
    </recommendedName>
</protein>
<dbReference type="PROSITE" id="PS51257">
    <property type="entry name" value="PROKAR_LIPOPROTEIN"/>
    <property type="match status" value="1"/>
</dbReference>
<sequence>MMRNMLRSGLGVLAVLAMVGCGGPVDDNLDPMLEDQEQELPMCKVDEPKPCPDGFTCVGKVCRPGL</sequence>
<name>A0AAE6KSQ2_MYXXA</name>
<evidence type="ECO:0000313" key="1">
    <source>
        <dbReference type="EMBL" id="QDE68528.1"/>
    </source>
</evidence>
<dbReference type="EMBL" id="CP017174">
    <property type="protein sequence ID" value="QDE68528.1"/>
    <property type="molecule type" value="Genomic_DNA"/>
</dbReference>